<keyword evidence="2" id="KW-1185">Reference proteome</keyword>
<evidence type="ECO:0000313" key="2">
    <source>
        <dbReference type="Proteomes" id="UP001055879"/>
    </source>
</evidence>
<name>A0ACB9CLV2_ARCLA</name>
<dbReference type="Proteomes" id="UP001055879">
    <property type="component" value="Linkage Group LG04"/>
</dbReference>
<reference evidence="1 2" key="2">
    <citation type="journal article" date="2022" name="Mol. Ecol. Resour.">
        <title>The genomes of chicory, endive, great burdock and yacon provide insights into Asteraceae paleo-polyploidization history and plant inulin production.</title>
        <authorList>
            <person name="Fan W."/>
            <person name="Wang S."/>
            <person name="Wang H."/>
            <person name="Wang A."/>
            <person name="Jiang F."/>
            <person name="Liu H."/>
            <person name="Zhao H."/>
            <person name="Xu D."/>
            <person name="Zhang Y."/>
        </authorList>
    </citation>
    <scope>NUCLEOTIDE SEQUENCE [LARGE SCALE GENOMIC DNA]</scope>
    <source>
        <strain evidence="2">cv. Niubang</strain>
    </source>
</reference>
<proteinExistence type="predicted"/>
<protein>
    <submittedName>
        <fullName evidence="1">Uncharacterized protein</fullName>
    </submittedName>
</protein>
<sequence>MSRRIKLKKVKRRWLIMIPVNNAIQGPLLGTNQRRGYKQKRCRQQTYLQTVISKNILLSRLGIRTMMLSRARQKRKEM</sequence>
<accession>A0ACB9CLV2</accession>
<organism evidence="1 2">
    <name type="scientific">Arctium lappa</name>
    <name type="common">Greater burdock</name>
    <name type="synonym">Lappa major</name>
    <dbReference type="NCBI Taxonomy" id="4217"/>
    <lineage>
        <taxon>Eukaryota</taxon>
        <taxon>Viridiplantae</taxon>
        <taxon>Streptophyta</taxon>
        <taxon>Embryophyta</taxon>
        <taxon>Tracheophyta</taxon>
        <taxon>Spermatophyta</taxon>
        <taxon>Magnoliopsida</taxon>
        <taxon>eudicotyledons</taxon>
        <taxon>Gunneridae</taxon>
        <taxon>Pentapetalae</taxon>
        <taxon>asterids</taxon>
        <taxon>campanulids</taxon>
        <taxon>Asterales</taxon>
        <taxon>Asteraceae</taxon>
        <taxon>Carduoideae</taxon>
        <taxon>Cardueae</taxon>
        <taxon>Arctiinae</taxon>
        <taxon>Arctium</taxon>
    </lineage>
</organism>
<gene>
    <name evidence="1" type="ORF">L6452_14626</name>
</gene>
<dbReference type="EMBL" id="CM042050">
    <property type="protein sequence ID" value="KAI3735138.1"/>
    <property type="molecule type" value="Genomic_DNA"/>
</dbReference>
<comment type="caution">
    <text evidence="1">The sequence shown here is derived from an EMBL/GenBank/DDBJ whole genome shotgun (WGS) entry which is preliminary data.</text>
</comment>
<evidence type="ECO:0000313" key="1">
    <source>
        <dbReference type="EMBL" id="KAI3735138.1"/>
    </source>
</evidence>
<reference evidence="2" key="1">
    <citation type="journal article" date="2022" name="Mol. Ecol. Resour.">
        <title>The genomes of chicory, endive, great burdock and yacon provide insights into Asteraceae palaeo-polyploidization history and plant inulin production.</title>
        <authorList>
            <person name="Fan W."/>
            <person name="Wang S."/>
            <person name="Wang H."/>
            <person name="Wang A."/>
            <person name="Jiang F."/>
            <person name="Liu H."/>
            <person name="Zhao H."/>
            <person name="Xu D."/>
            <person name="Zhang Y."/>
        </authorList>
    </citation>
    <scope>NUCLEOTIDE SEQUENCE [LARGE SCALE GENOMIC DNA]</scope>
    <source>
        <strain evidence="2">cv. Niubang</strain>
    </source>
</reference>